<evidence type="ECO:0000259" key="4">
    <source>
        <dbReference type="PROSITE" id="PS50977"/>
    </source>
</evidence>
<feature type="domain" description="HTH tetR-type" evidence="4">
    <location>
        <begin position="56"/>
        <end position="116"/>
    </location>
</feature>
<dbReference type="PRINTS" id="PR00455">
    <property type="entry name" value="HTHTETR"/>
</dbReference>
<proteinExistence type="predicted"/>
<accession>A0A5E4U640</accession>
<reference evidence="5 6" key="1">
    <citation type="submission" date="2019-08" db="EMBL/GenBank/DDBJ databases">
        <authorList>
            <person name="Peeters C."/>
        </authorList>
    </citation>
    <scope>NUCLEOTIDE SEQUENCE [LARGE SCALE GENOMIC DNA]</scope>
    <source>
        <strain evidence="5 6">LMG 31112</strain>
    </source>
</reference>
<sequence>MAKSTTTVPPVRPDMPDPANAGVATAAKGEGKAAPSRRRSVASRAGKTARHVTPAPVAQQCLLNAAVELFHAEGVRAVGVDAVVKRAGVNKMCLYRQFASKDELILAYLDHMQTMSLARIDESIAKRAGEPRAQMLQIFVDLSERASKPGYRGCPFVNVAAEFPDPAHAARKLVVNYKAEVVQRFTALATAAGLQKPAPLVDALSLILEGAYAASQTFGVGSPPLRILPAVARRIIEAGMAGELDAA</sequence>
<evidence type="ECO:0000313" key="5">
    <source>
        <dbReference type="EMBL" id="VVD95537.1"/>
    </source>
</evidence>
<dbReference type="InterPro" id="IPR001647">
    <property type="entry name" value="HTH_TetR"/>
</dbReference>
<name>A0A5E4U640_9BURK</name>
<dbReference type="SUPFAM" id="SSF48498">
    <property type="entry name" value="Tetracyclin repressor-like, C-terminal domain"/>
    <property type="match status" value="1"/>
</dbReference>
<dbReference type="InterPro" id="IPR009057">
    <property type="entry name" value="Homeodomain-like_sf"/>
</dbReference>
<dbReference type="PANTHER" id="PTHR30055">
    <property type="entry name" value="HTH-TYPE TRANSCRIPTIONAL REGULATOR RUTR"/>
    <property type="match status" value="1"/>
</dbReference>
<evidence type="ECO:0000313" key="6">
    <source>
        <dbReference type="Proteomes" id="UP000343317"/>
    </source>
</evidence>
<keyword evidence="1 2" id="KW-0238">DNA-binding</keyword>
<organism evidence="5 6">
    <name type="scientific">Pandoraea horticolens</name>
    <dbReference type="NCBI Taxonomy" id="2508298"/>
    <lineage>
        <taxon>Bacteria</taxon>
        <taxon>Pseudomonadati</taxon>
        <taxon>Pseudomonadota</taxon>
        <taxon>Betaproteobacteria</taxon>
        <taxon>Burkholderiales</taxon>
        <taxon>Burkholderiaceae</taxon>
        <taxon>Pandoraea</taxon>
    </lineage>
</organism>
<evidence type="ECO:0000256" key="1">
    <source>
        <dbReference type="ARBA" id="ARBA00023125"/>
    </source>
</evidence>
<dbReference type="GO" id="GO:0003700">
    <property type="term" value="F:DNA-binding transcription factor activity"/>
    <property type="evidence" value="ECO:0007669"/>
    <property type="project" value="TreeGrafter"/>
</dbReference>
<keyword evidence="6" id="KW-1185">Reference proteome</keyword>
<dbReference type="Gene3D" id="1.10.357.10">
    <property type="entry name" value="Tetracycline Repressor, domain 2"/>
    <property type="match status" value="1"/>
</dbReference>
<dbReference type="InterPro" id="IPR036271">
    <property type="entry name" value="Tet_transcr_reg_TetR-rel_C_sf"/>
</dbReference>
<feature type="region of interest" description="Disordered" evidence="3">
    <location>
        <begin position="1"/>
        <end position="51"/>
    </location>
</feature>
<evidence type="ECO:0000256" key="2">
    <source>
        <dbReference type="PROSITE-ProRule" id="PRU00335"/>
    </source>
</evidence>
<evidence type="ECO:0000256" key="3">
    <source>
        <dbReference type="SAM" id="MobiDB-lite"/>
    </source>
</evidence>
<dbReference type="PROSITE" id="PS50977">
    <property type="entry name" value="HTH_TETR_2"/>
    <property type="match status" value="1"/>
</dbReference>
<dbReference type="SUPFAM" id="SSF46689">
    <property type="entry name" value="Homeodomain-like"/>
    <property type="match status" value="1"/>
</dbReference>
<dbReference type="GO" id="GO:0000976">
    <property type="term" value="F:transcription cis-regulatory region binding"/>
    <property type="evidence" value="ECO:0007669"/>
    <property type="project" value="TreeGrafter"/>
</dbReference>
<protein>
    <submittedName>
        <fullName evidence="5">TetR family transcriptional regulator</fullName>
    </submittedName>
</protein>
<dbReference type="InterPro" id="IPR050109">
    <property type="entry name" value="HTH-type_TetR-like_transc_reg"/>
</dbReference>
<dbReference type="EMBL" id="CABPSM010000004">
    <property type="protein sequence ID" value="VVD95537.1"/>
    <property type="molecule type" value="Genomic_DNA"/>
</dbReference>
<gene>
    <name evidence="5" type="ORF">PHO31112_01847</name>
</gene>
<dbReference type="AlphaFoldDB" id="A0A5E4U640"/>
<dbReference type="PANTHER" id="PTHR30055:SF200">
    <property type="entry name" value="HTH-TYPE TRANSCRIPTIONAL REPRESSOR BDCR"/>
    <property type="match status" value="1"/>
</dbReference>
<dbReference type="Pfam" id="PF00440">
    <property type="entry name" value="TetR_N"/>
    <property type="match status" value="1"/>
</dbReference>
<feature type="DNA-binding region" description="H-T-H motif" evidence="2">
    <location>
        <begin position="79"/>
        <end position="98"/>
    </location>
</feature>
<dbReference type="Proteomes" id="UP000343317">
    <property type="component" value="Unassembled WGS sequence"/>
</dbReference>